<gene>
    <name evidence="2" type="ORF">P280DRAFT_271965</name>
</gene>
<protein>
    <submittedName>
        <fullName evidence="2">Uncharacterized protein</fullName>
    </submittedName>
</protein>
<accession>A0A6A6S7I4</accession>
<proteinExistence type="predicted"/>
<feature type="region of interest" description="Disordered" evidence="1">
    <location>
        <begin position="91"/>
        <end position="373"/>
    </location>
</feature>
<sequence length="470" mass="51495">MNSSTRLYERLGQIPQDPEDPESLDDLIVCAFGAFERYYVCWRNKAGDHRQDGYDLPPALSEWLWPTDGTTRDFPSLQVVFGRGDEYFASDKDGKLEYKEPEKPPPPPEELGDKPSLRRTRTMSVFKSAADATTNLFNTSPDVSSPSRRSSGASQSTSRPPSMSFSAKSLSEASLSSRPNSRSPSLSSLRSTADSTYSTATTIPSRPSSDADVKPIDTTEPAPEEAKLESPTFTPVRLTRRLRPLSMSFKPSSFPKISEGRELPQATPSESMPPMLAPQQLSVPASTDLPLPKPVSSQSAEIAPSPPPSQTPNSASCTCGCHAEPLPPPQPKPRPSYADASMQTDPLPSYAEISIQTDPLPSPPRTALRLDTTPSIAAVPEFSYTASAHDSEATFDDFYQDEAPAANPFPMGRMSAFFQRPGYKLGDSLASAYEQADIYEEEEVYESEYEENYEDEDDGWAAWEAANGKW</sequence>
<name>A0A6A6S7I4_9PLEO</name>
<feature type="compositionally biased region" description="Low complexity" evidence="1">
    <location>
        <begin position="140"/>
        <end position="202"/>
    </location>
</feature>
<evidence type="ECO:0000313" key="3">
    <source>
        <dbReference type="Proteomes" id="UP000799753"/>
    </source>
</evidence>
<evidence type="ECO:0000313" key="2">
    <source>
        <dbReference type="EMBL" id="KAF2642703.1"/>
    </source>
</evidence>
<dbReference type="OrthoDB" id="4120989at2759"/>
<feature type="compositionally biased region" description="Basic and acidic residues" evidence="1">
    <location>
        <begin position="91"/>
        <end position="103"/>
    </location>
</feature>
<dbReference type="AlphaFoldDB" id="A0A6A6S7I4"/>
<dbReference type="Proteomes" id="UP000799753">
    <property type="component" value="Unassembled WGS sequence"/>
</dbReference>
<feature type="compositionally biased region" description="Pro residues" evidence="1">
    <location>
        <begin position="325"/>
        <end position="334"/>
    </location>
</feature>
<dbReference type="EMBL" id="MU006781">
    <property type="protein sequence ID" value="KAF2642703.1"/>
    <property type="molecule type" value="Genomic_DNA"/>
</dbReference>
<evidence type="ECO:0000256" key="1">
    <source>
        <dbReference type="SAM" id="MobiDB-lite"/>
    </source>
</evidence>
<feature type="region of interest" description="Disordered" evidence="1">
    <location>
        <begin position="1"/>
        <end position="22"/>
    </location>
</feature>
<organism evidence="2 3">
    <name type="scientific">Massarina eburnea CBS 473.64</name>
    <dbReference type="NCBI Taxonomy" id="1395130"/>
    <lineage>
        <taxon>Eukaryota</taxon>
        <taxon>Fungi</taxon>
        <taxon>Dikarya</taxon>
        <taxon>Ascomycota</taxon>
        <taxon>Pezizomycotina</taxon>
        <taxon>Dothideomycetes</taxon>
        <taxon>Pleosporomycetidae</taxon>
        <taxon>Pleosporales</taxon>
        <taxon>Massarineae</taxon>
        <taxon>Massarinaceae</taxon>
        <taxon>Massarina</taxon>
    </lineage>
</organism>
<reference evidence="2" key="1">
    <citation type="journal article" date="2020" name="Stud. Mycol.">
        <title>101 Dothideomycetes genomes: a test case for predicting lifestyles and emergence of pathogens.</title>
        <authorList>
            <person name="Haridas S."/>
            <person name="Albert R."/>
            <person name="Binder M."/>
            <person name="Bloem J."/>
            <person name="Labutti K."/>
            <person name="Salamov A."/>
            <person name="Andreopoulos B."/>
            <person name="Baker S."/>
            <person name="Barry K."/>
            <person name="Bills G."/>
            <person name="Bluhm B."/>
            <person name="Cannon C."/>
            <person name="Castanera R."/>
            <person name="Culley D."/>
            <person name="Daum C."/>
            <person name="Ezra D."/>
            <person name="Gonzalez J."/>
            <person name="Henrissat B."/>
            <person name="Kuo A."/>
            <person name="Liang C."/>
            <person name="Lipzen A."/>
            <person name="Lutzoni F."/>
            <person name="Magnuson J."/>
            <person name="Mondo S."/>
            <person name="Nolan M."/>
            <person name="Ohm R."/>
            <person name="Pangilinan J."/>
            <person name="Park H.-J."/>
            <person name="Ramirez L."/>
            <person name="Alfaro M."/>
            <person name="Sun H."/>
            <person name="Tritt A."/>
            <person name="Yoshinaga Y."/>
            <person name="Zwiers L.-H."/>
            <person name="Turgeon B."/>
            <person name="Goodwin S."/>
            <person name="Spatafora J."/>
            <person name="Crous P."/>
            <person name="Grigoriev I."/>
        </authorList>
    </citation>
    <scope>NUCLEOTIDE SEQUENCE</scope>
    <source>
        <strain evidence="2">CBS 473.64</strain>
    </source>
</reference>
<keyword evidence="3" id="KW-1185">Reference proteome</keyword>